<dbReference type="AlphaFoldDB" id="A0A9P4UM14"/>
<sequence>MRVRNGSKQGVGNAYVQLCSGYMRDLLGRSACFSSSNSYVKTASASLLPTQVSILVPISSDFVLSNSSSFFLILSFLIFLYPFFFFSTYSLFSLHSSVPSILLIFRRSSFRHPLLHELLVYILITTSFVACIVTTDVI</sequence>
<keyword evidence="1" id="KW-0472">Membrane</keyword>
<evidence type="ECO:0000313" key="3">
    <source>
        <dbReference type="Proteomes" id="UP000799441"/>
    </source>
</evidence>
<reference evidence="2" key="1">
    <citation type="journal article" date="2020" name="Stud. Mycol.">
        <title>101 Dothideomycetes genomes: a test case for predicting lifestyles and emergence of pathogens.</title>
        <authorList>
            <person name="Haridas S."/>
            <person name="Albert R."/>
            <person name="Binder M."/>
            <person name="Bloem J."/>
            <person name="Labutti K."/>
            <person name="Salamov A."/>
            <person name="Andreopoulos B."/>
            <person name="Baker S."/>
            <person name="Barry K."/>
            <person name="Bills G."/>
            <person name="Bluhm B."/>
            <person name="Cannon C."/>
            <person name="Castanera R."/>
            <person name="Culley D."/>
            <person name="Daum C."/>
            <person name="Ezra D."/>
            <person name="Gonzalez J."/>
            <person name="Henrissat B."/>
            <person name="Kuo A."/>
            <person name="Liang C."/>
            <person name="Lipzen A."/>
            <person name="Lutzoni F."/>
            <person name="Magnuson J."/>
            <person name="Mondo S."/>
            <person name="Nolan M."/>
            <person name="Ohm R."/>
            <person name="Pangilinan J."/>
            <person name="Park H.-J."/>
            <person name="Ramirez L."/>
            <person name="Alfaro M."/>
            <person name="Sun H."/>
            <person name="Tritt A."/>
            <person name="Yoshinaga Y."/>
            <person name="Zwiers L.-H."/>
            <person name="Turgeon B."/>
            <person name="Goodwin S."/>
            <person name="Spatafora J."/>
            <person name="Crous P."/>
            <person name="Grigoriev I."/>
        </authorList>
    </citation>
    <scope>NUCLEOTIDE SEQUENCE</scope>
    <source>
        <strain evidence="2">CBS 116435</strain>
    </source>
</reference>
<organism evidence="2 3">
    <name type="scientific">Polychaeton citri CBS 116435</name>
    <dbReference type="NCBI Taxonomy" id="1314669"/>
    <lineage>
        <taxon>Eukaryota</taxon>
        <taxon>Fungi</taxon>
        <taxon>Dikarya</taxon>
        <taxon>Ascomycota</taxon>
        <taxon>Pezizomycotina</taxon>
        <taxon>Dothideomycetes</taxon>
        <taxon>Dothideomycetidae</taxon>
        <taxon>Capnodiales</taxon>
        <taxon>Capnodiaceae</taxon>
        <taxon>Polychaeton</taxon>
    </lineage>
</organism>
<name>A0A9P4UM14_9PEZI</name>
<proteinExistence type="predicted"/>
<protein>
    <submittedName>
        <fullName evidence="2">Uncharacterized protein</fullName>
    </submittedName>
</protein>
<evidence type="ECO:0000313" key="2">
    <source>
        <dbReference type="EMBL" id="KAF2719099.1"/>
    </source>
</evidence>
<keyword evidence="1" id="KW-1133">Transmembrane helix</keyword>
<evidence type="ECO:0000256" key="1">
    <source>
        <dbReference type="SAM" id="Phobius"/>
    </source>
</evidence>
<comment type="caution">
    <text evidence="2">The sequence shown here is derived from an EMBL/GenBank/DDBJ whole genome shotgun (WGS) entry which is preliminary data.</text>
</comment>
<dbReference type="EMBL" id="MU003816">
    <property type="protein sequence ID" value="KAF2719099.1"/>
    <property type="molecule type" value="Genomic_DNA"/>
</dbReference>
<feature type="transmembrane region" description="Helical" evidence="1">
    <location>
        <begin position="70"/>
        <end position="94"/>
    </location>
</feature>
<accession>A0A9P4UM14</accession>
<feature type="transmembrane region" description="Helical" evidence="1">
    <location>
        <begin position="114"/>
        <end position="135"/>
    </location>
</feature>
<dbReference type="Proteomes" id="UP000799441">
    <property type="component" value="Unassembled WGS sequence"/>
</dbReference>
<gene>
    <name evidence="2" type="ORF">K431DRAFT_122686</name>
</gene>
<keyword evidence="3" id="KW-1185">Reference proteome</keyword>
<keyword evidence="1" id="KW-0812">Transmembrane</keyword>